<feature type="domain" description="BioF2-like acetyltransferase" evidence="1">
    <location>
        <begin position="173"/>
        <end position="310"/>
    </location>
</feature>
<dbReference type="SUPFAM" id="SSF55729">
    <property type="entry name" value="Acyl-CoA N-acyltransferases (Nat)"/>
    <property type="match status" value="1"/>
</dbReference>
<dbReference type="RefSeq" id="WP_269926560.1">
    <property type="nucleotide sequence ID" value="NZ_JAMKBJ010000007.1"/>
</dbReference>
<proteinExistence type="predicted"/>
<dbReference type="Pfam" id="PF13480">
    <property type="entry name" value="Acetyltransf_6"/>
    <property type="match status" value="1"/>
</dbReference>
<evidence type="ECO:0000313" key="3">
    <source>
        <dbReference type="Proteomes" id="UP001152173"/>
    </source>
</evidence>
<protein>
    <submittedName>
        <fullName evidence="2">GNAT family N-acetyltransferase</fullName>
    </submittedName>
</protein>
<evidence type="ECO:0000259" key="1">
    <source>
        <dbReference type="Pfam" id="PF13480"/>
    </source>
</evidence>
<sequence length="544" mass="64831">MKLYHIRKLDNLLPYKKNWDHILEVNQNDNPFIEFQWVENWWRYIGVNRAIEFIVVEKDEKVIAFFPFQITRKWKTTLIEFIGRGEANYMDFVVYNHLREEVIEFVFDELKRSMPKCIFNLHGLLSSSPSTNILSLYLAKRNCEPTIFSVVTPFIKTQELNLEDYLKKRRKIHGLDRREKRLKYLGEVTQKTSSLDEIDCVFALHDKRWKQKMDTSQFTSEEHKKFYRALLNINEGPMNARVEGLYLDNQMIAFSYELNCRGRMVGYVIGHDPDFDIYGPGTILDKELIANSQKNSIRIFDLSIGYEPYKFEWNTGVDYTNNFIFSSNEWQAQMVYQLIRGKGHIHAVLKKNYKIVLFKREFIGRKLYFLRNATFKEWRRAIWRLLGKIYFQKSVDIYQQTNGNEVGREFQSLFYPEARKRHHNLSQLNKWFYKGFKPYGDSTISLFWMHPRVIRVDEVDYLQPLPKNSAFIAEWQIHNLSSMCSFLRQENKNVHDIYVSTSKKDPLVEKHLQQLGFTHVKSVKKKSVFSKSSTQVSAYSTPRE</sequence>
<reference evidence="2" key="1">
    <citation type="submission" date="2022-05" db="EMBL/GenBank/DDBJ databases">
        <authorList>
            <person name="Colautti A."/>
            <person name="Iacumin L."/>
        </authorList>
    </citation>
    <scope>NUCLEOTIDE SEQUENCE</scope>
    <source>
        <strain evidence="2">SK 55</strain>
    </source>
</reference>
<dbReference type="AlphaFoldDB" id="A0A9X3RD57"/>
<keyword evidence="3" id="KW-1185">Reference proteome</keyword>
<comment type="caution">
    <text evidence="2">The sequence shown here is derived from an EMBL/GenBank/DDBJ whole genome shotgun (WGS) entry which is preliminary data.</text>
</comment>
<dbReference type="InterPro" id="IPR038740">
    <property type="entry name" value="BioF2-like_GNAT_dom"/>
</dbReference>
<gene>
    <name evidence="2" type="ORF">M9R32_09750</name>
</gene>
<evidence type="ECO:0000313" key="2">
    <source>
        <dbReference type="EMBL" id="MCZ8537465.1"/>
    </source>
</evidence>
<accession>A0A9X3RD57</accession>
<dbReference type="Proteomes" id="UP001152173">
    <property type="component" value="Unassembled WGS sequence"/>
</dbReference>
<organism evidence="2 3">
    <name type="scientific">Paenisporosarcina quisquiliarum</name>
    <dbReference type="NCBI Taxonomy" id="365346"/>
    <lineage>
        <taxon>Bacteria</taxon>
        <taxon>Bacillati</taxon>
        <taxon>Bacillota</taxon>
        <taxon>Bacilli</taxon>
        <taxon>Bacillales</taxon>
        <taxon>Caryophanaceae</taxon>
        <taxon>Paenisporosarcina</taxon>
    </lineage>
</organism>
<dbReference type="InterPro" id="IPR016181">
    <property type="entry name" value="Acyl_CoA_acyltransferase"/>
</dbReference>
<name>A0A9X3RD57_9BACL</name>
<dbReference type="EMBL" id="JAMKBJ010000007">
    <property type="protein sequence ID" value="MCZ8537465.1"/>
    <property type="molecule type" value="Genomic_DNA"/>
</dbReference>